<dbReference type="AlphaFoldDB" id="A0A9D4KEE0"/>
<protein>
    <submittedName>
        <fullName evidence="1">Uncharacterized protein</fullName>
    </submittedName>
</protein>
<evidence type="ECO:0000313" key="1">
    <source>
        <dbReference type="EMBL" id="KAH3838325.1"/>
    </source>
</evidence>
<organism evidence="1 2">
    <name type="scientific">Dreissena polymorpha</name>
    <name type="common">Zebra mussel</name>
    <name type="synonym">Mytilus polymorpha</name>
    <dbReference type="NCBI Taxonomy" id="45954"/>
    <lineage>
        <taxon>Eukaryota</taxon>
        <taxon>Metazoa</taxon>
        <taxon>Spiralia</taxon>
        <taxon>Lophotrochozoa</taxon>
        <taxon>Mollusca</taxon>
        <taxon>Bivalvia</taxon>
        <taxon>Autobranchia</taxon>
        <taxon>Heteroconchia</taxon>
        <taxon>Euheterodonta</taxon>
        <taxon>Imparidentia</taxon>
        <taxon>Neoheterodontei</taxon>
        <taxon>Myida</taxon>
        <taxon>Dreissenoidea</taxon>
        <taxon>Dreissenidae</taxon>
        <taxon>Dreissena</taxon>
    </lineage>
</organism>
<reference evidence="1" key="2">
    <citation type="submission" date="2020-11" db="EMBL/GenBank/DDBJ databases">
        <authorList>
            <person name="McCartney M.A."/>
            <person name="Auch B."/>
            <person name="Kono T."/>
            <person name="Mallez S."/>
            <person name="Becker A."/>
            <person name="Gohl D.M."/>
            <person name="Silverstein K.A.T."/>
            <person name="Koren S."/>
            <person name="Bechman K.B."/>
            <person name="Herman A."/>
            <person name="Abrahante J.E."/>
            <person name="Garbe J."/>
        </authorList>
    </citation>
    <scope>NUCLEOTIDE SEQUENCE</scope>
    <source>
        <strain evidence="1">Duluth1</strain>
        <tissue evidence="1">Whole animal</tissue>
    </source>
</reference>
<keyword evidence="2" id="KW-1185">Reference proteome</keyword>
<dbReference type="Proteomes" id="UP000828390">
    <property type="component" value="Unassembled WGS sequence"/>
</dbReference>
<evidence type="ECO:0000313" key="2">
    <source>
        <dbReference type="Proteomes" id="UP000828390"/>
    </source>
</evidence>
<accession>A0A9D4KEE0</accession>
<reference evidence="1" key="1">
    <citation type="journal article" date="2019" name="bioRxiv">
        <title>The Genome of the Zebra Mussel, Dreissena polymorpha: A Resource for Invasive Species Research.</title>
        <authorList>
            <person name="McCartney M.A."/>
            <person name="Auch B."/>
            <person name="Kono T."/>
            <person name="Mallez S."/>
            <person name="Zhang Y."/>
            <person name="Obille A."/>
            <person name="Becker A."/>
            <person name="Abrahante J.E."/>
            <person name="Garbe J."/>
            <person name="Badalamenti J.P."/>
            <person name="Herman A."/>
            <person name="Mangelson H."/>
            <person name="Liachko I."/>
            <person name="Sullivan S."/>
            <person name="Sone E.D."/>
            <person name="Koren S."/>
            <person name="Silverstein K.A.T."/>
            <person name="Beckman K.B."/>
            <person name="Gohl D.M."/>
        </authorList>
    </citation>
    <scope>NUCLEOTIDE SEQUENCE</scope>
    <source>
        <strain evidence="1">Duluth1</strain>
        <tissue evidence="1">Whole animal</tissue>
    </source>
</reference>
<comment type="caution">
    <text evidence="1">The sequence shown here is derived from an EMBL/GenBank/DDBJ whole genome shotgun (WGS) entry which is preliminary data.</text>
</comment>
<sequence length="116" mass="13487">MQRPSRQLLRLYPPPQGLDKMCRTWLEIWRSLCTSAIWKTFLAQLFKPLKNISKYQHFLIDAGKPGWVFCKTRDKSTVETHCLLKSAGLLPSMSSQSCPARIKEPGLSIARQWYLY</sequence>
<gene>
    <name evidence="1" type="ORF">DPMN_111733</name>
</gene>
<dbReference type="EMBL" id="JAIWYP010000004">
    <property type="protein sequence ID" value="KAH3838325.1"/>
    <property type="molecule type" value="Genomic_DNA"/>
</dbReference>
<name>A0A9D4KEE0_DREPO</name>
<proteinExistence type="predicted"/>